<proteinExistence type="predicted"/>
<organism evidence="1">
    <name type="scientific">Timema californicum</name>
    <name type="common">California timema</name>
    <name type="synonym">Walking stick</name>
    <dbReference type="NCBI Taxonomy" id="61474"/>
    <lineage>
        <taxon>Eukaryota</taxon>
        <taxon>Metazoa</taxon>
        <taxon>Ecdysozoa</taxon>
        <taxon>Arthropoda</taxon>
        <taxon>Hexapoda</taxon>
        <taxon>Insecta</taxon>
        <taxon>Pterygota</taxon>
        <taxon>Neoptera</taxon>
        <taxon>Polyneoptera</taxon>
        <taxon>Phasmatodea</taxon>
        <taxon>Timematodea</taxon>
        <taxon>Timematoidea</taxon>
        <taxon>Timematidae</taxon>
        <taxon>Timema</taxon>
    </lineage>
</organism>
<protein>
    <submittedName>
        <fullName evidence="1">(California timema) hypothetical protein</fullName>
    </submittedName>
</protein>
<sequence>MKRAGKPSLLSSSQCIGLSISNQFNNFFKKMSLLKLYGCRPKFVSFFCSIYTKKIILDQNIIRVDTISLIVYTKYAQQILNIGHGHCEIRV</sequence>
<dbReference type="AlphaFoldDB" id="A0A7R9PE77"/>
<gene>
    <name evidence="1" type="ORF">TCMB3V08_LOCUS12249</name>
</gene>
<evidence type="ECO:0000313" key="1">
    <source>
        <dbReference type="EMBL" id="CAD7579716.1"/>
    </source>
</evidence>
<dbReference type="EMBL" id="OE193418">
    <property type="protein sequence ID" value="CAD7579716.1"/>
    <property type="molecule type" value="Genomic_DNA"/>
</dbReference>
<name>A0A7R9PE77_TIMCA</name>
<reference evidence="1" key="1">
    <citation type="submission" date="2020-11" db="EMBL/GenBank/DDBJ databases">
        <authorList>
            <person name="Tran Van P."/>
        </authorList>
    </citation>
    <scope>NUCLEOTIDE SEQUENCE</scope>
</reference>
<accession>A0A7R9PE77</accession>